<evidence type="ECO:0000256" key="4">
    <source>
        <dbReference type="ARBA" id="ARBA00023159"/>
    </source>
</evidence>
<sequence>MQTLTSYNSGVQEDVINLASNSPKKRAGRRKFHQTRHPVFRGVRRRNDSWVCEVREPNKKNSRIWLDTYPFLEMAARAHDVAAMALRGRQGKRPLNVIAATSWHALPSSGRDKCRARF</sequence>
<evidence type="ECO:0000259" key="8">
    <source>
        <dbReference type="PROSITE" id="PS51032"/>
    </source>
</evidence>
<dbReference type="PANTHER" id="PTHR31839">
    <property type="entry name" value="DEHYDRATION-RESPONSIVE ELEMENT-BINDING PROTEIN 1D"/>
    <property type="match status" value="1"/>
</dbReference>
<evidence type="ECO:0000313" key="10">
    <source>
        <dbReference type="Proteomes" id="UP000826271"/>
    </source>
</evidence>
<evidence type="ECO:0000313" key="9">
    <source>
        <dbReference type="EMBL" id="KAG8381379.1"/>
    </source>
</evidence>
<evidence type="ECO:0000256" key="5">
    <source>
        <dbReference type="ARBA" id="ARBA00023163"/>
    </source>
</evidence>
<dbReference type="InterPro" id="IPR045277">
    <property type="entry name" value="DRE1A-I"/>
</dbReference>
<dbReference type="PANTHER" id="PTHR31839:SF2">
    <property type="entry name" value="DEHYDRATION-RESPONSIVE ELEMENT-BINDING PROTEIN 1D"/>
    <property type="match status" value="1"/>
</dbReference>
<accession>A0AAV6XMC3</accession>
<dbReference type="Pfam" id="PF00847">
    <property type="entry name" value="AP2"/>
    <property type="match status" value="1"/>
</dbReference>
<evidence type="ECO:0000256" key="3">
    <source>
        <dbReference type="ARBA" id="ARBA00023125"/>
    </source>
</evidence>
<keyword evidence="3" id="KW-0238">DNA-binding</keyword>
<evidence type="ECO:0000256" key="2">
    <source>
        <dbReference type="ARBA" id="ARBA00023015"/>
    </source>
</evidence>
<dbReference type="SMART" id="SM00380">
    <property type="entry name" value="AP2"/>
    <property type="match status" value="1"/>
</dbReference>
<dbReference type="EMBL" id="WHWC01000006">
    <property type="protein sequence ID" value="KAG8381379.1"/>
    <property type="molecule type" value="Genomic_DNA"/>
</dbReference>
<keyword evidence="6" id="KW-0539">Nucleus</keyword>
<proteinExistence type="inferred from homology"/>
<comment type="similarity">
    <text evidence="7">Belongs to the AP2/ERF transcription factor family. ERF subfamily.</text>
</comment>
<comment type="caution">
    <text evidence="9">The sequence shown here is derived from an EMBL/GenBank/DDBJ whole genome shotgun (WGS) entry which is preliminary data.</text>
</comment>
<dbReference type="CDD" id="cd00018">
    <property type="entry name" value="AP2"/>
    <property type="match status" value="1"/>
</dbReference>
<protein>
    <recommendedName>
        <fullName evidence="8">AP2/ERF domain-containing protein</fullName>
    </recommendedName>
</protein>
<evidence type="ECO:0000256" key="7">
    <source>
        <dbReference type="ARBA" id="ARBA00024343"/>
    </source>
</evidence>
<gene>
    <name evidence="9" type="ORF">BUALT_Bualt06G0116100</name>
</gene>
<comment type="subcellular location">
    <subcellularLocation>
        <location evidence="1">Nucleus</location>
    </subcellularLocation>
</comment>
<dbReference type="GO" id="GO:0003700">
    <property type="term" value="F:DNA-binding transcription factor activity"/>
    <property type="evidence" value="ECO:0007669"/>
    <property type="project" value="InterPro"/>
</dbReference>
<keyword evidence="2" id="KW-0805">Transcription regulation</keyword>
<name>A0AAV6XMC3_9LAMI</name>
<dbReference type="SUPFAM" id="SSF54171">
    <property type="entry name" value="DNA-binding domain"/>
    <property type="match status" value="1"/>
</dbReference>
<dbReference type="GO" id="GO:0003677">
    <property type="term" value="F:DNA binding"/>
    <property type="evidence" value="ECO:0007669"/>
    <property type="project" value="UniProtKB-KW"/>
</dbReference>
<dbReference type="InterPro" id="IPR016177">
    <property type="entry name" value="DNA-bd_dom_sf"/>
</dbReference>
<dbReference type="Proteomes" id="UP000826271">
    <property type="component" value="Unassembled WGS sequence"/>
</dbReference>
<organism evidence="9 10">
    <name type="scientific">Buddleja alternifolia</name>
    <dbReference type="NCBI Taxonomy" id="168488"/>
    <lineage>
        <taxon>Eukaryota</taxon>
        <taxon>Viridiplantae</taxon>
        <taxon>Streptophyta</taxon>
        <taxon>Embryophyta</taxon>
        <taxon>Tracheophyta</taxon>
        <taxon>Spermatophyta</taxon>
        <taxon>Magnoliopsida</taxon>
        <taxon>eudicotyledons</taxon>
        <taxon>Gunneridae</taxon>
        <taxon>Pentapetalae</taxon>
        <taxon>asterids</taxon>
        <taxon>lamiids</taxon>
        <taxon>Lamiales</taxon>
        <taxon>Scrophulariaceae</taxon>
        <taxon>Buddlejeae</taxon>
        <taxon>Buddleja</taxon>
    </lineage>
</organism>
<dbReference type="GO" id="GO:0005634">
    <property type="term" value="C:nucleus"/>
    <property type="evidence" value="ECO:0007669"/>
    <property type="project" value="UniProtKB-SubCell"/>
</dbReference>
<dbReference type="InterPro" id="IPR036955">
    <property type="entry name" value="AP2/ERF_dom_sf"/>
</dbReference>
<dbReference type="AlphaFoldDB" id="A0AAV6XMC3"/>
<keyword evidence="4" id="KW-0010">Activator</keyword>
<keyword evidence="5" id="KW-0804">Transcription</keyword>
<dbReference type="Gene3D" id="3.30.730.10">
    <property type="entry name" value="AP2/ERF domain"/>
    <property type="match status" value="1"/>
</dbReference>
<keyword evidence="10" id="KW-1185">Reference proteome</keyword>
<evidence type="ECO:0000256" key="6">
    <source>
        <dbReference type="ARBA" id="ARBA00023242"/>
    </source>
</evidence>
<dbReference type="InterPro" id="IPR001471">
    <property type="entry name" value="AP2/ERF_dom"/>
</dbReference>
<evidence type="ECO:0000256" key="1">
    <source>
        <dbReference type="ARBA" id="ARBA00004123"/>
    </source>
</evidence>
<feature type="domain" description="AP2/ERF" evidence="8">
    <location>
        <begin position="39"/>
        <end position="98"/>
    </location>
</feature>
<reference evidence="9" key="1">
    <citation type="submission" date="2019-10" db="EMBL/GenBank/DDBJ databases">
        <authorList>
            <person name="Zhang R."/>
            <person name="Pan Y."/>
            <person name="Wang J."/>
            <person name="Ma R."/>
            <person name="Yu S."/>
        </authorList>
    </citation>
    <scope>NUCLEOTIDE SEQUENCE</scope>
    <source>
        <strain evidence="9">LA-IB0</strain>
        <tissue evidence="9">Leaf</tissue>
    </source>
</reference>
<dbReference type="PROSITE" id="PS51032">
    <property type="entry name" value="AP2_ERF"/>
    <property type="match status" value="1"/>
</dbReference>